<keyword evidence="3" id="KW-1185">Reference proteome</keyword>
<organism evidence="2 3">
    <name type="scientific">Streptococcus massiliensis</name>
    <dbReference type="NCBI Taxonomy" id="313439"/>
    <lineage>
        <taxon>Bacteria</taxon>
        <taxon>Bacillati</taxon>
        <taxon>Bacillota</taxon>
        <taxon>Bacilli</taxon>
        <taxon>Lactobacillales</taxon>
        <taxon>Streptococcaceae</taxon>
        <taxon>Streptococcus</taxon>
    </lineage>
</organism>
<evidence type="ECO:0000313" key="3">
    <source>
        <dbReference type="Proteomes" id="UP000254634"/>
    </source>
</evidence>
<dbReference type="AlphaFoldDB" id="A0A380KZ88"/>
<evidence type="ECO:0000313" key="2">
    <source>
        <dbReference type="EMBL" id="SUN76404.1"/>
    </source>
</evidence>
<reference evidence="2" key="1">
    <citation type="submission" date="2018-06" db="EMBL/GenBank/DDBJ databases">
        <authorList>
            <consortium name="Pathogen Informatics"/>
            <person name="Doyle S."/>
        </authorList>
    </citation>
    <scope>NUCLEOTIDE SEQUENCE [LARGE SCALE GENOMIC DNA]</scope>
    <source>
        <strain evidence="2">NCTC13765</strain>
    </source>
</reference>
<proteinExistence type="predicted"/>
<dbReference type="Pfam" id="PF11773">
    <property type="entry name" value="ComGE"/>
    <property type="match status" value="1"/>
</dbReference>
<evidence type="ECO:0000256" key="1">
    <source>
        <dbReference type="SAM" id="Phobius"/>
    </source>
</evidence>
<gene>
    <name evidence="2" type="ORF">NCTC13765_00894</name>
</gene>
<dbReference type="InterPro" id="IPR021749">
    <property type="entry name" value="ComGE"/>
</dbReference>
<dbReference type="InterPro" id="IPR053468">
    <property type="entry name" value="ComGE-like"/>
</dbReference>
<dbReference type="Proteomes" id="UP000254634">
    <property type="component" value="Unassembled WGS sequence"/>
</dbReference>
<keyword evidence="1" id="KW-0472">Membrane</keyword>
<accession>A0A380KZ88</accession>
<name>A0A380KZ88_9STRE</name>
<dbReference type="RefSeq" id="WP_018371373.1">
    <property type="nucleotide sequence ID" value="NZ_UHFR01000005.1"/>
</dbReference>
<sequence length="97" mass="11270">MENLKKQKIKAYILLEALVALAIFAFIATIVLENIRIMRQNQAITMKREEVLRVAHMALQTQKDTLTLNGITVRVEKSNNQLIVYQGEKEVLYVERR</sequence>
<keyword evidence="1" id="KW-1133">Transmembrane helix</keyword>
<dbReference type="OrthoDB" id="2236142at2"/>
<dbReference type="EMBL" id="UHFR01000005">
    <property type="protein sequence ID" value="SUN76404.1"/>
    <property type="molecule type" value="Genomic_DNA"/>
</dbReference>
<protein>
    <submittedName>
        <fullName evidence="2">Type II secretory pathway, pseudopilin PulG</fullName>
    </submittedName>
</protein>
<feature type="transmembrane region" description="Helical" evidence="1">
    <location>
        <begin position="12"/>
        <end position="32"/>
    </location>
</feature>
<keyword evidence="1" id="KW-0812">Transmembrane</keyword>
<dbReference type="STRING" id="1123307.GCA_000380065_00688"/>
<dbReference type="NCBIfam" id="NF041013">
    <property type="entry name" value="T4P_ComGE"/>
    <property type="match status" value="1"/>
</dbReference>